<dbReference type="InterPro" id="IPR004358">
    <property type="entry name" value="Sig_transdc_His_kin-like_C"/>
</dbReference>
<evidence type="ECO:0000256" key="2">
    <source>
        <dbReference type="ARBA" id="ARBA00004370"/>
    </source>
</evidence>
<dbReference type="CDD" id="cd06225">
    <property type="entry name" value="HAMP"/>
    <property type="match status" value="1"/>
</dbReference>
<evidence type="ECO:0000256" key="6">
    <source>
        <dbReference type="ARBA" id="ARBA00022777"/>
    </source>
</evidence>
<evidence type="ECO:0000256" key="4">
    <source>
        <dbReference type="ARBA" id="ARBA00022553"/>
    </source>
</evidence>
<dbReference type="InterPro" id="IPR036890">
    <property type="entry name" value="HATPase_C_sf"/>
</dbReference>
<dbReference type="InterPro" id="IPR003594">
    <property type="entry name" value="HATPase_dom"/>
</dbReference>
<dbReference type="Gene3D" id="1.10.287.130">
    <property type="match status" value="1"/>
</dbReference>
<evidence type="ECO:0000259" key="9">
    <source>
        <dbReference type="PROSITE" id="PS50109"/>
    </source>
</evidence>
<organism evidence="11 12">
    <name type="scientific">Aquincola tertiaricarbonis</name>
    <dbReference type="NCBI Taxonomy" id="391953"/>
    <lineage>
        <taxon>Bacteria</taxon>
        <taxon>Pseudomonadati</taxon>
        <taxon>Pseudomonadota</taxon>
        <taxon>Betaproteobacteria</taxon>
        <taxon>Burkholderiales</taxon>
        <taxon>Sphaerotilaceae</taxon>
        <taxon>Aquincola</taxon>
    </lineage>
</organism>
<dbReference type="Gene3D" id="6.10.340.10">
    <property type="match status" value="1"/>
</dbReference>
<dbReference type="SMART" id="SM00388">
    <property type="entry name" value="HisKA"/>
    <property type="match status" value="1"/>
</dbReference>
<dbReference type="EMBL" id="CP097636">
    <property type="protein sequence ID" value="URI10679.1"/>
    <property type="molecule type" value="Genomic_DNA"/>
</dbReference>
<dbReference type="CDD" id="cd00082">
    <property type="entry name" value="HisKA"/>
    <property type="match status" value="1"/>
</dbReference>
<feature type="transmembrane region" description="Helical" evidence="8">
    <location>
        <begin position="194"/>
        <end position="214"/>
    </location>
</feature>
<evidence type="ECO:0000256" key="8">
    <source>
        <dbReference type="SAM" id="Phobius"/>
    </source>
</evidence>
<comment type="catalytic activity">
    <reaction evidence="1">
        <text>ATP + protein L-histidine = ADP + protein N-phospho-L-histidine.</text>
        <dbReference type="EC" id="2.7.13.3"/>
    </reaction>
</comment>
<comment type="subcellular location">
    <subcellularLocation>
        <location evidence="2">Membrane</location>
    </subcellularLocation>
</comment>
<dbReference type="SUPFAM" id="SSF158472">
    <property type="entry name" value="HAMP domain-like"/>
    <property type="match status" value="1"/>
</dbReference>
<dbReference type="PROSITE" id="PS50109">
    <property type="entry name" value="HIS_KIN"/>
    <property type="match status" value="1"/>
</dbReference>
<dbReference type="SMART" id="SM00304">
    <property type="entry name" value="HAMP"/>
    <property type="match status" value="2"/>
</dbReference>
<dbReference type="Proteomes" id="UP001056201">
    <property type="component" value="Chromosome 2"/>
</dbReference>
<dbReference type="Pfam" id="PF02518">
    <property type="entry name" value="HATPase_c"/>
    <property type="match status" value="1"/>
</dbReference>
<dbReference type="InterPro" id="IPR003660">
    <property type="entry name" value="HAMP_dom"/>
</dbReference>
<dbReference type="RefSeq" id="WP_250198884.1">
    <property type="nucleotide sequence ID" value="NZ_CP097636.1"/>
</dbReference>
<dbReference type="SMART" id="SM00387">
    <property type="entry name" value="HATPase_c"/>
    <property type="match status" value="1"/>
</dbReference>
<dbReference type="Pfam" id="PF00672">
    <property type="entry name" value="HAMP"/>
    <property type="match status" value="1"/>
</dbReference>
<accession>A0ABY4SHK5</accession>
<evidence type="ECO:0000256" key="7">
    <source>
        <dbReference type="ARBA" id="ARBA00023012"/>
    </source>
</evidence>
<keyword evidence="5" id="KW-0808">Transferase</keyword>
<dbReference type="PANTHER" id="PTHR43711">
    <property type="entry name" value="TWO-COMPONENT HISTIDINE KINASE"/>
    <property type="match status" value="1"/>
</dbReference>
<proteinExistence type="predicted"/>
<keyword evidence="8" id="KW-1133">Transmembrane helix</keyword>
<keyword evidence="6 11" id="KW-0418">Kinase</keyword>
<dbReference type="PROSITE" id="PS50885">
    <property type="entry name" value="HAMP"/>
    <property type="match status" value="1"/>
</dbReference>
<dbReference type="InterPro" id="IPR003661">
    <property type="entry name" value="HisK_dim/P_dom"/>
</dbReference>
<keyword evidence="12" id="KW-1185">Reference proteome</keyword>
<dbReference type="PANTHER" id="PTHR43711:SF1">
    <property type="entry name" value="HISTIDINE KINASE 1"/>
    <property type="match status" value="1"/>
</dbReference>
<evidence type="ECO:0000259" key="10">
    <source>
        <dbReference type="PROSITE" id="PS50885"/>
    </source>
</evidence>
<dbReference type="InterPro" id="IPR050736">
    <property type="entry name" value="Sensor_HK_Regulatory"/>
</dbReference>
<dbReference type="GO" id="GO:0016301">
    <property type="term" value="F:kinase activity"/>
    <property type="evidence" value="ECO:0007669"/>
    <property type="project" value="UniProtKB-KW"/>
</dbReference>
<dbReference type="SUPFAM" id="SSF47384">
    <property type="entry name" value="Homodimeric domain of signal transducing histidine kinase"/>
    <property type="match status" value="1"/>
</dbReference>
<dbReference type="SUPFAM" id="SSF55874">
    <property type="entry name" value="ATPase domain of HSP90 chaperone/DNA topoisomerase II/histidine kinase"/>
    <property type="match status" value="1"/>
</dbReference>
<keyword evidence="8" id="KW-0472">Membrane</keyword>
<evidence type="ECO:0000313" key="12">
    <source>
        <dbReference type="Proteomes" id="UP001056201"/>
    </source>
</evidence>
<dbReference type="InterPro" id="IPR036097">
    <property type="entry name" value="HisK_dim/P_sf"/>
</dbReference>
<dbReference type="Pfam" id="PF00512">
    <property type="entry name" value="HisKA"/>
    <property type="match status" value="1"/>
</dbReference>
<dbReference type="CDD" id="cd00075">
    <property type="entry name" value="HATPase"/>
    <property type="match status" value="1"/>
</dbReference>
<evidence type="ECO:0000256" key="3">
    <source>
        <dbReference type="ARBA" id="ARBA00012438"/>
    </source>
</evidence>
<dbReference type="Gene3D" id="3.30.565.10">
    <property type="entry name" value="Histidine kinase-like ATPase, C-terminal domain"/>
    <property type="match status" value="1"/>
</dbReference>
<name>A0ABY4SHK5_AQUTE</name>
<feature type="domain" description="Histidine kinase" evidence="9">
    <location>
        <begin position="308"/>
        <end position="533"/>
    </location>
</feature>
<evidence type="ECO:0000313" key="11">
    <source>
        <dbReference type="EMBL" id="URI10679.1"/>
    </source>
</evidence>
<gene>
    <name evidence="11" type="ORF">MW290_16950</name>
</gene>
<dbReference type="EC" id="2.7.13.3" evidence="3"/>
<keyword evidence="4" id="KW-0597">Phosphoprotein</keyword>
<dbReference type="InterPro" id="IPR005467">
    <property type="entry name" value="His_kinase_dom"/>
</dbReference>
<feature type="domain" description="HAMP" evidence="10">
    <location>
        <begin position="216"/>
        <end position="268"/>
    </location>
</feature>
<evidence type="ECO:0000256" key="1">
    <source>
        <dbReference type="ARBA" id="ARBA00000085"/>
    </source>
</evidence>
<keyword evidence="8" id="KW-0812">Transmembrane</keyword>
<keyword evidence="7" id="KW-0902">Two-component regulatory system</keyword>
<evidence type="ECO:0000256" key="5">
    <source>
        <dbReference type="ARBA" id="ARBA00022679"/>
    </source>
</evidence>
<reference evidence="11" key="1">
    <citation type="submission" date="2022-05" db="EMBL/GenBank/DDBJ databases">
        <title>An RpoN-dependent PEP-CTERM gene is involved in floc formation of an Aquincola tertiaricarbonis strain.</title>
        <authorList>
            <person name="Qiu D."/>
            <person name="Xia M."/>
        </authorList>
    </citation>
    <scope>NUCLEOTIDE SEQUENCE</scope>
    <source>
        <strain evidence="11">RN12</strain>
    </source>
</reference>
<protein>
    <recommendedName>
        <fullName evidence="3">histidine kinase</fullName>
        <ecNumber evidence="3">2.7.13.3</ecNumber>
    </recommendedName>
</protein>
<sequence length="543" mass="59591">MFRRRLTIALALLAAAAVLEGVVALWALGVADRQVQRGRVHSDIQLGFVEMSASKQRLRAWVSQRQMDAGADIAERDRLQADMRGTLQRLKDLAQRAQVLDEGRDGSQVEHLQRQDALKVLTVTLQDLQEAVNRAGPLMPGTDGRAAWAAVSALFEVSHGRDLRTLLRESIERESAAMARERAAADATLRWMRALWLGAAATLALGALLLGAYFTRALRQPLDRLSRGAAALQRGELQHRIHVQGADEFAAVATSVNSMAAELQQHREREARARHDLEALVHARTAELQAALETLQQVDARRRQLFADISHELRTPTTAIRGEAEVTLRGADKPLADYKTALQRIVGTSRELALVIDDLLTMARSDIDALALHRAPTDLRQPVAEALSQARALAYERDVRIDAQLPHEPAPVLGDATRLRQLVALLLDNAVRYSRSGGVVRLTLQPQPADGDDEPDQWRLEVVDHGIGIAPAEIHRVFERNFRGEAARRHRADGTGLGLSIGAALARAHGGQITLQSPPGRGTTACLRLPVLSLHTPQRELTE</sequence>
<dbReference type="PRINTS" id="PR00344">
    <property type="entry name" value="BCTRLSENSOR"/>
</dbReference>